<evidence type="ECO:0000313" key="3">
    <source>
        <dbReference type="EMBL" id="RVD92823.1"/>
    </source>
</evidence>
<evidence type="ECO:0000256" key="2">
    <source>
        <dbReference type="SAM" id="Phobius"/>
    </source>
</evidence>
<proteinExistence type="predicted"/>
<accession>A0A437AP53</accession>
<dbReference type="VEuPathDB" id="MicrosporidiaDB:TUBRATIS_006630"/>
<dbReference type="AlphaFoldDB" id="A0A437AP53"/>
<comment type="caution">
    <text evidence="3">The sequence shown here is derived from an EMBL/GenBank/DDBJ whole genome shotgun (WGS) entry which is preliminary data.</text>
</comment>
<feature type="coiled-coil region" evidence="1">
    <location>
        <begin position="123"/>
        <end position="178"/>
    </location>
</feature>
<evidence type="ECO:0000256" key="1">
    <source>
        <dbReference type="SAM" id="Coils"/>
    </source>
</evidence>
<name>A0A437AP53_9MICR</name>
<protein>
    <submittedName>
        <fullName evidence="3">Uncharacterized protein</fullName>
    </submittedName>
</protein>
<keyword evidence="4" id="KW-1185">Reference proteome</keyword>
<keyword evidence="2" id="KW-0812">Transmembrane</keyword>
<sequence>MNFTAYFVGVITFLALIFTTAGLTIRNRNSSITSNLDQDYKPLMFTDFTLPKNNKRLQKRSAKDDVSVEGKEQDLRKNQSHIAINTKIANTKSKIDISSLLSLSPNESNKFLEYFESDISDLIKAEEQEIKTMRQIMHFIKQKIEEDQSKVKSQKEEFENLQNEAKMITNMLEKVVEENWDKMFVNHPEHDKKYEDEYFKLLNEEYKILLAFDRLINDIDNCLEEMIKNANRIFEIFFYDYEFDYERFNKKLLKKLVDSLYSSIKKEYTDDFDINYIVKERIKKKEELENNYLKGTITEEFYLKRKEIDEKISKIINSIILNINNMNNNLKPEEHKMIKFFERVEIVLEQDE</sequence>
<keyword evidence="2" id="KW-1133">Transmembrane helix</keyword>
<evidence type="ECO:0000313" key="4">
    <source>
        <dbReference type="Proteomes" id="UP000282876"/>
    </source>
</evidence>
<dbReference type="EMBL" id="RCSS01000137">
    <property type="protein sequence ID" value="RVD92823.1"/>
    <property type="molecule type" value="Genomic_DNA"/>
</dbReference>
<organism evidence="3 4">
    <name type="scientific">Tubulinosema ratisbonensis</name>
    <dbReference type="NCBI Taxonomy" id="291195"/>
    <lineage>
        <taxon>Eukaryota</taxon>
        <taxon>Fungi</taxon>
        <taxon>Fungi incertae sedis</taxon>
        <taxon>Microsporidia</taxon>
        <taxon>Tubulinosematoidea</taxon>
        <taxon>Tubulinosematidae</taxon>
        <taxon>Tubulinosema</taxon>
    </lineage>
</organism>
<gene>
    <name evidence="3" type="ORF">TUBRATIS_006630</name>
</gene>
<dbReference type="Proteomes" id="UP000282876">
    <property type="component" value="Unassembled WGS sequence"/>
</dbReference>
<keyword evidence="1" id="KW-0175">Coiled coil</keyword>
<reference evidence="3 4" key="1">
    <citation type="submission" date="2018-10" db="EMBL/GenBank/DDBJ databases">
        <title>Draft genome sequence of the microsporidian Tubulinosema ratisbonensis.</title>
        <authorList>
            <person name="Polonais V."/>
            <person name="Peyretaillade E."/>
            <person name="Niehus S."/>
            <person name="Wawrzyniak I."/>
            <person name="Franchet A."/>
            <person name="Gaspin C."/>
            <person name="Reichstadt M."/>
            <person name="Belser C."/>
            <person name="Labadie K."/>
            <person name="Delbac F."/>
            <person name="Ferrandon D."/>
        </authorList>
    </citation>
    <scope>NUCLEOTIDE SEQUENCE [LARGE SCALE GENOMIC DNA]</scope>
    <source>
        <strain evidence="3 4">Franzen</strain>
    </source>
</reference>
<feature type="transmembrane region" description="Helical" evidence="2">
    <location>
        <begin position="6"/>
        <end position="25"/>
    </location>
</feature>
<keyword evidence="2" id="KW-0472">Membrane</keyword>